<sequence length="59" mass="6649">MRIKKIPDEEVKELARPGFIVDDIDNDAIDETVAEEESDEEDELFDSVCSFCDNGGELL</sequence>
<organism evidence="1 2">
    <name type="scientific">Trifolium medium</name>
    <dbReference type="NCBI Taxonomy" id="97028"/>
    <lineage>
        <taxon>Eukaryota</taxon>
        <taxon>Viridiplantae</taxon>
        <taxon>Streptophyta</taxon>
        <taxon>Embryophyta</taxon>
        <taxon>Tracheophyta</taxon>
        <taxon>Spermatophyta</taxon>
        <taxon>Magnoliopsida</taxon>
        <taxon>eudicotyledons</taxon>
        <taxon>Gunneridae</taxon>
        <taxon>Pentapetalae</taxon>
        <taxon>rosids</taxon>
        <taxon>fabids</taxon>
        <taxon>Fabales</taxon>
        <taxon>Fabaceae</taxon>
        <taxon>Papilionoideae</taxon>
        <taxon>50 kb inversion clade</taxon>
        <taxon>NPAAA clade</taxon>
        <taxon>Hologalegina</taxon>
        <taxon>IRL clade</taxon>
        <taxon>Trifolieae</taxon>
        <taxon>Trifolium</taxon>
    </lineage>
</organism>
<name>A0A392Q8Y8_9FABA</name>
<evidence type="ECO:0000313" key="1">
    <source>
        <dbReference type="EMBL" id="MCI20588.1"/>
    </source>
</evidence>
<comment type="caution">
    <text evidence="1">The sequence shown here is derived from an EMBL/GenBank/DDBJ whole genome shotgun (WGS) entry which is preliminary data.</text>
</comment>
<dbReference type="Proteomes" id="UP000265520">
    <property type="component" value="Unassembled WGS sequence"/>
</dbReference>
<accession>A0A392Q8Y8</accession>
<evidence type="ECO:0000313" key="2">
    <source>
        <dbReference type="Proteomes" id="UP000265520"/>
    </source>
</evidence>
<protein>
    <submittedName>
        <fullName evidence="1">Uncharacterized protein</fullName>
    </submittedName>
</protein>
<keyword evidence="2" id="KW-1185">Reference proteome</keyword>
<feature type="non-terminal residue" evidence="1">
    <location>
        <position position="59"/>
    </location>
</feature>
<dbReference type="EMBL" id="LXQA010120621">
    <property type="protein sequence ID" value="MCI20588.1"/>
    <property type="molecule type" value="Genomic_DNA"/>
</dbReference>
<reference evidence="1 2" key="1">
    <citation type="journal article" date="2018" name="Front. Plant Sci.">
        <title>Red Clover (Trifolium pratense) and Zigzag Clover (T. medium) - A Picture of Genomic Similarities and Differences.</title>
        <authorList>
            <person name="Dluhosova J."/>
            <person name="Istvanek J."/>
            <person name="Nedelnik J."/>
            <person name="Repkova J."/>
        </authorList>
    </citation>
    <scope>NUCLEOTIDE SEQUENCE [LARGE SCALE GENOMIC DNA]</scope>
    <source>
        <strain evidence="2">cv. 10/8</strain>
        <tissue evidence="1">Leaf</tissue>
    </source>
</reference>
<proteinExistence type="predicted"/>
<dbReference type="AlphaFoldDB" id="A0A392Q8Y8"/>